<protein>
    <submittedName>
        <fullName evidence="2">NifU family protein</fullName>
    </submittedName>
</protein>
<name>A0A846Z0A2_9ACTN</name>
<dbReference type="Gene3D" id="3.30.300.130">
    <property type="entry name" value="Fe-S cluster assembly (FSCA)"/>
    <property type="match status" value="1"/>
</dbReference>
<evidence type="ECO:0000313" key="2">
    <source>
        <dbReference type="EMBL" id="NKZ03806.1"/>
    </source>
</evidence>
<sequence>MGEPAPDPLPDGGRDGPRRLGPAAVADRLGGLDAALGTLERTPGATAETAMAAVSMLTEVYGEALARVMDRVSGQRRLVEDLMDDELLGHLLILHGIHPETAEQRVVRALDALRRQGAGAEFAGMDGATVRVRQAGGCGCGAGRAKETVREAVLAAAPEIAEVEFVEPPAKPAAFVPVDALMRPPVPAGDGTP</sequence>
<feature type="region of interest" description="Disordered" evidence="1">
    <location>
        <begin position="1"/>
        <end position="21"/>
    </location>
</feature>
<evidence type="ECO:0000256" key="1">
    <source>
        <dbReference type="SAM" id="MobiDB-lite"/>
    </source>
</evidence>
<dbReference type="Proteomes" id="UP000579250">
    <property type="component" value="Unassembled WGS sequence"/>
</dbReference>
<proteinExistence type="predicted"/>
<gene>
    <name evidence="2" type="ORF">HGB48_08605</name>
</gene>
<dbReference type="RefSeq" id="WP_067633007.1">
    <property type="nucleotide sequence ID" value="NZ_JAAXPI010000008.1"/>
</dbReference>
<dbReference type="InterPro" id="IPR034904">
    <property type="entry name" value="FSCA_dom_sf"/>
</dbReference>
<comment type="caution">
    <text evidence="2">The sequence shown here is derived from an EMBL/GenBank/DDBJ whole genome shotgun (WGS) entry which is preliminary data.</text>
</comment>
<keyword evidence="3" id="KW-1185">Reference proteome</keyword>
<evidence type="ECO:0000313" key="3">
    <source>
        <dbReference type="Proteomes" id="UP000579250"/>
    </source>
</evidence>
<accession>A0A846Z0A2</accession>
<dbReference type="EMBL" id="JAAXPI010000008">
    <property type="protein sequence ID" value="NKZ03806.1"/>
    <property type="molecule type" value="Genomic_DNA"/>
</dbReference>
<dbReference type="AlphaFoldDB" id="A0A846Z0A2"/>
<organism evidence="2 3">
    <name type="scientific">Actinomadura latina</name>
    <dbReference type="NCBI Taxonomy" id="163603"/>
    <lineage>
        <taxon>Bacteria</taxon>
        <taxon>Bacillati</taxon>
        <taxon>Actinomycetota</taxon>
        <taxon>Actinomycetes</taxon>
        <taxon>Streptosporangiales</taxon>
        <taxon>Thermomonosporaceae</taxon>
        <taxon>Actinomadura</taxon>
    </lineage>
</organism>
<reference evidence="2 3" key="1">
    <citation type="submission" date="2020-04" db="EMBL/GenBank/DDBJ databases">
        <title>MicrobeNet Type strains.</title>
        <authorList>
            <person name="Nicholson A.C."/>
        </authorList>
    </citation>
    <scope>NUCLEOTIDE SEQUENCE [LARGE SCALE GENOMIC DNA]</scope>
    <source>
        <strain evidence="2 3">ATCC BAA-277</strain>
    </source>
</reference>